<feature type="region of interest" description="Disordered" evidence="1">
    <location>
        <begin position="1"/>
        <end position="28"/>
    </location>
</feature>
<feature type="transmembrane region" description="Helical" evidence="2">
    <location>
        <begin position="43"/>
        <end position="61"/>
    </location>
</feature>
<organism evidence="3 4">
    <name type="scientific">Gimesia panareensis</name>
    <dbReference type="NCBI Taxonomy" id="2527978"/>
    <lineage>
        <taxon>Bacteria</taxon>
        <taxon>Pseudomonadati</taxon>
        <taxon>Planctomycetota</taxon>
        <taxon>Planctomycetia</taxon>
        <taxon>Planctomycetales</taxon>
        <taxon>Planctomycetaceae</taxon>
        <taxon>Gimesia</taxon>
    </lineage>
</organism>
<accession>A0A517Q3W8</accession>
<evidence type="ECO:0000256" key="2">
    <source>
        <dbReference type="SAM" id="Phobius"/>
    </source>
</evidence>
<dbReference type="EMBL" id="CP037421">
    <property type="protein sequence ID" value="QDT26318.1"/>
    <property type="molecule type" value="Genomic_DNA"/>
</dbReference>
<gene>
    <name evidence="3" type="ORF">Enr10x_16190</name>
</gene>
<feature type="compositionally biased region" description="Basic and acidic residues" evidence="1">
    <location>
        <begin position="1"/>
        <end position="12"/>
    </location>
</feature>
<reference evidence="3 4" key="1">
    <citation type="submission" date="2019-03" db="EMBL/GenBank/DDBJ databases">
        <title>Deep-cultivation of Planctomycetes and their phenomic and genomic characterization uncovers novel biology.</title>
        <authorList>
            <person name="Wiegand S."/>
            <person name="Jogler M."/>
            <person name="Boedeker C."/>
            <person name="Pinto D."/>
            <person name="Vollmers J."/>
            <person name="Rivas-Marin E."/>
            <person name="Kohn T."/>
            <person name="Peeters S.H."/>
            <person name="Heuer A."/>
            <person name="Rast P."/>
            <person name="Oberbeckmann S."/>
            <person name="Bunk B."/>
            <person name="Jeske O."/>
            <person name="Meyerdierks A."/>
            <person name="Storesund J.E."/>
            <person name="Kallscheuer N."/>
            <person name="Luecker S."/>
            <person name="Lage O.M."/>
            <person name="Pohl T."/>
            <person name="Merkel B.J."/>
            <person name="Hornburger P."/>
            <person name="Mueller R.-W."/>
            <person name="Bruemmer F."/>
            <person name="Labrenz M."/>
            <person name="Spormann A.M."/>
            <person name="Op den Camp H."/>
            <person name="Overmann J."/>
            <person name="Amann R."/>
            <person name="Jetten M.S.M."/>
            <person name="Mascher T."/>
            <person name="Medema M.H."/>
            <person name="Devos D.P."/>
            <person name="Kaster A.-K."/>
            <person name="Ovreas L."/>
            <person name="Rohde M."/>
            <person name="Galperin M.Y."/>
            <person name="Jogler C."/>
        </authorList>
    </citation>
    <scope>NUCLEOTIDE SEQUENCE [LARGE SCALE GENOMIC DNA]</scope>
    <source>
        <strain evidence="3 4">Enr10</strain>
    </source>
</reference>
<evidence type="ECO:0000313" key="4">
    <source>
        <dbReference type="Proteomes" id="UP000315647"/>
    </source>
</evidence>
<keyword evidence="2" id="KW-0812">Transmembrane</keyword>
<protein>
    <submittedName>
        <fullName evidence="3">Uncharacterized protein</fullName>
    </submittedName>
</protein>
<evidence type="ECO:0000256" key="1">
    <source>
        <dbReference type="SAM" id="MobiDB-lite"/>
    </source>
</evidence>
<keyword evidence="2" id="KW-1133">Transmembrane helix</keyword>
<proteinExistence type="predicted"/>
<dbReference type="Proteomes" id="UP000315647">
    <property type="component" value="Chromosome"/>
</dbReference>
<keyword evidence="4" id="KW-1185">Reference proteome</keyword>
<name>A0A517Q3W8_9PLAN</name>
<keyword evidence="2" id="KW-0472">Membrane</keyword>
<dbReference type="AlphaFoldDB" id="A0A517Q3W8"/>
<evidence type="ECO:0000313" key="3">
    <source>
        <dbReference type="EMBL" id="QDT26318.1"/>
    </source>
</evidence>
<sequence>MIHQYDDIERRSQQRARSLTDDVEQETAPGMCQYMEEQPVKSVLIGLGVGIGAGLLLGTIFKGSSRYLSHESGIADRVGNQVRESLSEIVPDSLRKHFKT</sequence>